<organism evidence="3 4">
    <name type="scientific">Triparma verrucosa</name>
    <dbReference type="NCBI Taxonomy" id="1606542"/>
    <lineage>
        <taxon>Eukaryota</taxon>
        <taxon>Sar</taxon>
        <taxon>Stramenopiles</taxon>
        <taxon>Ochrophyta</taxon>
        <taxon>Bolidophyceae</taxon>
        <taxon>Parmales</taxon>
        <taxon>Triparmaceae</taxon>
        <taxon>Triparma</taxon>
    </lineage>
</organism>
<evidence type="ECO:0000256" key="1">
    <source>
        <dbReference type="SAM" id="MobiDB-lite"/>
    </source>
</evidence>
<keyword evidence="4" id="KW-1185">Reference proteome</keyword>
<feature type="transmembrane region" description="Helical" evidence="2">
    <location>
        <begin position="139"/>
        <end position="160"/>
    </location>
</feature>
<keyword evidence="2" id="KW-1133">Transmembrane helix</keyword>
<feature type="transmembrane region" description="Helical" evidence="2">
    <location>
        <begin position="88"/>
        <end position="104"/>
    </location>
</feature>
<feature type="region of interest" description="Disordered" evidence="1">
    <location>
        <begin position="241"/>
        <end position="270"/>
    </location>
</feature>
<evidence type="ECO:0000313" key="3">
    <source>
        <dbReference type="EMBL" id="GMH81891.1"/>
    </source>
</evidence>
<reference evidence="4" key="1">
    <citation type="journal article" date="2023" name="Commun. Biol.">
        <title>Genome analysis of Parmales, the sister group of diatoms, reveals the evolutionary specialization of diatoms from phago-mixotrophs to photoautotrophs.</title>
        <authorList>
            <person name="Ban H."/>
            <person name="Sato S."/>
            <person name="Yoshikawa S."/>
            <person name="Yamada K."/>
            <person name="Nakamura Y."/>
            <person name="Ichinomiya M."/>
            <person name="Sato N."/>
            <person name="Blanc-Mathieu R."/>
            <person name="Endo H."/>
            <person name="Kuwata A."/>
            <person name="Ogata H."/>
        </authorList>
    </citation>
    <scope>NUCLEOTIDE SEQUENCE [LARGE SCALE GENOMIC DNA]</scope>
    <source>
        <strain evidence="4">NIES 3699</strain>
    </source>
</reference>
<dbReference type="AlphaFoldDB" id="A0A9W7AZV2"/>
<dbReference type="EMBL" id="BRXX01000008">
    <property type="protein sequence ID" value="GMH81891.1"/>
    <property type="molecule type" value="Genomic_DNA"/>
</dbReference>
<evidence type="ECO:0000256" key="2">
    <source>
        <dbReference type="SAM" id="Phobius"/>
    </source>
</evidence>
<sequence length="270" mass="29262">MPSMPAADNLDSSIWTVSDVLAGLRVRDLKRRLQLTHGYTVAQLDRLQFKSDLIDAIIKEETNPAAKNAKIAAAERVKNFFPGLGDEYFSLIVTAVVVVVLVVMDFTLEGGGPISAFIILPFQAYVAERKQIYKRVSKASFLALLLLGVLVALDLLSTWIRATVVVGWVLPRSIYYRIYPFLFPMPNLRISTSMLMPAGGGGGGGGGYGINIFPIISGKIIGWIESRVKEGIAMAVERGESAGMGAGGGGGGEKKKKKKRRPVVYEDDID</sequence>
<protein>
    <submittedName>
        <fullName evidence="3">Uncharacterized protein</fullName>
    </submittedName>
</protein>
<keyword evidence="2" id="KW-0472">Membrane</keyword>
<evidence type="ECO:0000313" key="4">
    <source>
        <dbReference type="Proteomes" id="UP001165160"/>
    </source>
</evidence>
<gene>
    <name evidence="3" type="ORF">TrVE_jg5397</name>
</gene>
<dbReference type="Proteomes" id="UP001165160">
    <property type="component" value="Unassembled WGS sequence"/>
</dbReference>
<keyword evidence="2" id="KW-0812">Transmembrane</keyword>
<name>A0A9W7AZV2_9STRA</name>
<comment type="caution">
    <text evidence="3">The sequence shown here is derived from an EMBL/GenBank/DDBJ whole genome shotgun (WGS) entry which is preliminary data.</text>
</comment>
<accession>A0A9W7AZV2</accession>
<proteinExistence type="predicted"/>
<feature type="compositionally biased region" description="Gly residues" evidence="1">
    <location>
        <begin position="242"/>
        <end position="251"/>
    </location>
</feature>